<proteinExistence type="predicted"/>
<dbReference type="Gene3D" id="1.20.1250.20">
    <property type="entry name" value="MFS general substrate transporter like domains"/>
    <property type="match status" value="2"/>
</dbReference>
<feature type="transmembrane region" description="Helical" evidence="5">
    <location>
        <begin position="514"/>
        <end position="533"/>
    </location>
</feature>
<accession>A0A7S2UG71</accession>
<organism evidence="6">
    <name type="scientific">Attheya septentrionalis</name>
    <dbReference type="NCBI Taxonomy" id="420275"/>
    <lineage>
        <taxon>Eukaryota</taxon>
        <taxon>Sar</taxon>
        <taxon>Stramenopiles</taxon>
        <taxon>Ochrophyta</taxon>
        <taxon>Bacillariophyta</taxon>
        <taxon>Coscinodiscophyceae</taxon>
        <taxon>Chaetocerotophycidae</taxon>
        <taxon>Chaetocerotales</taxon>
        <taxon>Attheyaceae</taxon>
        <taxon>Attheya</taxon>
    </lineage>
</organism>
<keyword evidence="2 5" id="KW-0812">Transmembrane</keyword>
<feature type="transmembrane region" description="Helical" evidence="5">
    <location>
        <begin position="393"/>
        <end position="412"/>
    </location>
</feature>
<evidence type="ECO:0000256" key="3">
    <source>
        <dbReference type="ARBA" id="ARBA00022989"/>
    </source>
</evidence>
<feature type="transmembrane region" description="Helical" evidence="5">
    <location>
        <begin position="424"/>
        <end position="441"/>
    </location>
</feature>
<dbReference type="InterPro" id="IPR049680">
    <property type="entry name" value="FLVCR1-2_SLC49-like"/>
</dbReference>
<evidence type="ECO:0000256" key="2">
    <source>
        <dbReference type="ARBA" id="ARBA00022692"/>
    </source>
</evidence>
<dbReference type="GO" id="GO:0020037">
    <property type="term" value="F:heme binding"/>
    <property type="evidence" value="ECO:0007669"/>
    <property type="project" value="TreeGrafter"/>
</dbReference>
<feature type="transmembrane region" description="Helical" evidence="5">
    <location>
        <begin position="234"/>
        <end position="257"/>
    </location>
</feature>
<feature type="transmembrane region" description="Helical" evidence="5">
    <location>
        <begin position="190"/>
        <end position="214"/>
    </location>
</feature>
<dbReference type="GO" id="GO:0015232">
    <property type="term" value="F:heme transmembrane transporter activity"/>
    <property type="evidence" value="ECO:0007669"/>
    <property type="project" value="TreeGrafter"/>
</dbReference>
<reference evidence="6" key="1">
    <citation type="submission" date="2021-01" db="EMBL/GenBank/DDBJ databases">
        <authorList>
            <person name="Corre E."/>
            <person name="Pelletier E."/>
            <person name="Niang G."/>
            <person name="Scheremetjew M."/>
            <person name="Finn R."/>
            <person name="Kale V."/>
            <person name="Holt S."/>
            <person name="Cochrane G."/>
            <person name="Meng A."/>
            <person name="Brown T."/>
            <person name="Cohen L."/>
        </authorList>
    </citation>
    <scope>NUCLEOTIDE SEQUENCE</scope>
    <source>
        <strain evidence="6">CCMP2084</strain>
    </source>
</reference>
<evidence type="ECO:0008006" key="7">
    <source>
        <dbReference type="Google" id="ProtNLM"/>
    </source>
</evidence>
<evidence type="ECO:0000256" key="4">
    <source>
        <dbReference type="ARBA" id="ARBA00023136"/>
    </source>
</evidence>
<feature type="transmembrane region" description="Helical" evidence="5">
    <location>
        <begin position="153"/>
        <end position="178"/>
    </location>
</feature>
<evidence type="ECO:0000256" key="1">
    <source>
        <dbReference type="ARBA" id="ARBA00004141"/>
    </source>
</evidence>
<dbReference type="GO" id="GO:0016020">
    <property type="term" value="C:membrane"/>
    <property type="evidence" value="ECO:0007669"/>
    <property type="project" value="UniProtKB-SubCell"/>
</dbReference>
<feature type="transmembrane region" description="Helical" evidence="5">
    <location>
        <begin position="63"/>
        <end position="83"/>
    </location>
</feature>
<gene>
    <name evidence="6" type="ORF">ASEP1449_LOCUS10601</name>
</gene>
<dbReference type="AlphaFoldDB" id="A0A7S2UG71"/>
<protein>
    <recommendedName>
        <fullName evidence="7">Major facilitator superfamily (MFS) profile domain-containing protein</fullName>
    </recommendedName>
</protein>
<feature type="transmembrane region" description="Helical" evidence="5">
    <location>
        <begin position="130"/>
        <end position="147"/>
    </location>
</feature>
<evidence type="ECO:0000256" key="5">
    <source>
        <dbReference type="SAM" id="Phobius"/>
    </source>
</evidence>
<dbReference type="PANTHER" id="PTHR10924:SF4">
    <property type="entry name" value="GH15861P"/>
    <property type="match status" value="1"/>
</dbReference>
<dbReference type="PANTHER" id="PTHR10924">
    <property type="entry name" value="MAJOR FACILITATOR SUPERFAMILY PROTEIN-RELATED"/>
    <property type="match status" value="1"/>
</dbReference>
<feature type="transmembrane region" description="Helical" evidence="5">
    <location>
        <begin position="453"/>
        <end position="476"/>
    </location>
</feature>
<feature type="transmembrane region" description="Helical" evidence="5">
    <location>
        <begin position="353"/>
        <end position="373"/>
    </location>
</feature>
<feature type="transmembrane region" description="Helical" evidence="5">
    <location>
        <begin position="488"/>
        <end position="508"/>
    </location>
</feature>
<dbReference type="SUPFAM" id="SSF103473">
    <property type="entry name" value="MFS general substrate transporter"/>
    <property type="match status" value="1"/>
</dbReference>
<name>A0A7S2UG71_9STRA</name>
<dbReference type="InterPro" id="IPR036259">
    <property type="entry name" value="MFS_trans_sf"/>
</dbReference>
<comment type="subcellular location">
    <subcellularLocation>
        <location evidence="1">Membrane</location>
        <topology evidence="1">Multi-pass membrane protein</topology>
    </subcellularLocation>
</comment>
<dbReference type="EMBL" id="HBHQ01015863">
    <property type="protein sequence ID" value="CAD9818769.1"/>
    <property type="molecule type" value="Transcribed_RNA"/>
</dbReference>
<keyword evidence="4 5" id="KW-0472">Membrane</keyword>
<keyword evidence="3 5" id="KW-1133">Transmembrane helix</keyword>
<dbReference type="InterPro" id="IPR011701">
    <property type="entry name" value="MFS"/>
</dbReference>
<sequence>MYIHDAQPSSQLLPKLLVPGRGNYESVQTNIERPPSDLEEPFLQTVDNNEDTDFKYRLYSQRWLVLIAFSSVTLMNGWMWISASPIASILAEYWSVSLAEVDALSSVFMYSYIPFSGPALYALHRYHLRFGLLCGAGFNFLGSAIRYCCMRSYFWFYVGQLVASLGQAFTLAIPPLLAGTWFGGDERATATSLGVIANNLGGAFGLGITVLVRFKTPTSQEETENSDLRIDEKVWQNYVAIQMVLSLVALVMVIAWVGDRPRSPPSEAAAVAEWQKLQRTNSSMRALYGQDTNENKLLWPKLKSFIGLNSADNSRSVPHGLRTSGLNMSRPDPFHTLDFMESIKFFLREPSGWFLSASYGLTVGVFYAMATFLSQFVLTNTNGIEWTEEEAGYLGLVFIMVGLLGSIFSGYWLDKSHAFHGTSIALLVGATLSQVLFGVVVQCEMMPPWVTKVVIYTAVGLLGIFLAGFISVGFEYGTAISYPADEAAVAGILNVAAQLGGWMIVHIGGLLPDIGWTLNAILVALLALAWGLLQTGVTAGNRRPLH</sequence>
<evidence type="ECO:0000313" key="6">
    <source>
        <dbReference type="EMBL" id="CAD9818769.1"/>
    </source>
</evidence>
<dbReference type="GO" id="GO:0097037">
    <property type="term" value="P:heme export"/>
    <property type="evidence" value="ECO:0007669"/>
    <property type="project" value="TreeGrafter"/>
</dbReference>
<dbReference type="Pfam" id="PF07690">
    <property type="entry name" value="MFS_1"/>
    <property type="match status" value="1"/>
</dbReference>